<feature type="repeat" description="TPR" evidence="6">
    <location>
        <begin position="214"/>
        <end position="247"/>
    </location>
</feature>
<keyword evidence="2" id="KW-0963">Cytoplasm</keyword>
<gene>
    <name evidence="8" type="ORF">EB796_013531</name>
</gene>
<evidence type="ECO:0000256" key="2">
    <source>
        <dbReference type="ARBA" id="ARBA00022490"/>
    </source>
</evidence>
<dbReference type="Pfam" id="PF13414">
    <property type="entry name" value="TPR_11"/>
    <property type="match status" value="1"/>
</dbReference>
<dbReference type="OrthoDB" id="2423701at2759"/>
<dbReference type="FunFam" id="1.25.40.10:FF:000010">
    <property type="entry name" value="Stress-induced phosphoprotein 1"/>
    <property type="match status" value="1"/>
</dbReference>
<dbReference type="Pfam" id="PF17830">
    <property type="entry name" value="STI1-HOP_DP"/>
    <property type="match status" value="1"/>
</dbReference>
<evidence type="ECO:0000256" key="3">
    <source>
        <dbReference type="ARBA" id="ARBA00022737"/>
    </source>
</evidence>
<dbReference type="SMART" id="SM00727">
    <property type="entry name" value="STI1"/>
    <property type="match status" value="1"/>
</dbReference>
<dbReference type="Pfam" id="PF13432">
    <property type="entry name" value="TPR_16"/>
    <property type="match status" value="1"/>
</dbReference>
<keyword evidence="9" id="KW-1185">Reference proteome</keyword>
<evidence type="ECO:0000256" key="6">
    <source>
        <dbReference type="PROSITE-ProRule" id="PRU00339"/>
    </source>
</evidence>
<dbReference type="InterPro" id="IPR006636">
    <property type="entry name" value="STI1_HS-bd"/>
</dbReference>
<dbReference type="PANTHER" id="PTHR22904">
    <property type="entry name" value="TPR REPEAT CONTAINING PROTEIN"/>
    <property type="match status" value="1"/>
</dbReference>
<dbReference type="InterPro" id="IPR041243">
    <property type="entry name" value="STI1/HOP_DP"/>
</dbReference>
<sequence length="324" mass="36851">MSIQSMNYFKALAEKEKGNAAYKAKKFEEALSHYGKAIELDPNNIIYYTNKAAVYFEQGRYDLCIETCQKAVDVGRENQADYKLIAKPLARIGNAYLKQDDLDNALLFLNKSMSEFRDSTVIKKTHEVQKLIKEKELRAYINPELALEEKQKGNSFFTQGKFPQAIAAYTESLKRNPEDAKVFSNRSACYAKLMEFPLALRDADECIKIDPTFVKGYLRKATCHLAMKETSKAEQAYQKALEFDPKCQEAIDGYRKCAMSESPEDVRNRAMNDPEVQSILGDPAMRMILEQMQKEPAALKEHLQNPAIASKIQKLIESGLIALR</sequence>
<dbReference type="EMBL" id="VXIV02001983">
    <property type="protein sequence ID" value="KAF6028165.1"/>
    <property type="molecule type" value="Genomic_DNA"/>
</dbReference>
<dbReference type="Pfam" id="PF00515">
    <property type="entry name" value="TPR_1"/>
    <property type="match status" value="1"/>
</dbReference>
<dbReference type="Proteomes" id="UP000593567">
    <property type="component" value="Unassembled WGS sequence"/>
</dbReference>
<evidence type="ECO:0000256" key="4">
    <source>
        <dbReference type="ARBA" id="ARBA00022803"/>
    </source>
</evidence>
<evidence type="ECO:0000259" key="7">
    <source>
        <dbReference type="SMART" id="SM00727"/>
    </source>
</evidence>
<dbReference type="GO" id="GO:0005737">
    <property type="term" value="C:cytoplasm"/>
    <property type="evidence" value="ECO:0007669"/>
    <property type="project" value="UniProtKB-SubCell"/>
</dbReference>
<comment type="caution">
    <text evidence="8">The sequence shown here is derived from an EMBL/GenBank/DDBJ whole genome shotgun (WGS) entry which is preliminary data.</text>
</comment>
<reference evidence="8" key="1">
    <citation type="submission" date="2020-06" db="EMBL/GenBank/DDBJ databases">
        <title>Draft genome of Bugula neritina, a colonial animal packing powerful symbionts and potential medicines.</title>
        <authorList>
            <person name="Rayko M."/>
        </authorList>
    </citation>
    <scope>NUCLEOTIDE SEQUENCE [LARGE SCALE GENOMIC DNA]</scope>
    <source>
        <strain evidence="8">Kwan_BN1</strain>
    </source>
</reference>
<name>A0A7J7JQF0_BUGNE</name>
<evidence type="ECO:0000313" key="8">
    <source>
        <dbReference type="EMBL" id="KAF6028165.1"/>
    </source>
</evidence>
<comment type="subcellular location">
    <subcellularLocation>
        <location evidence="1">Cytoplasm</location>
    </subcellularLocation>
</comment>
<dbReference type="InterPro" id="IPR019734">
    <property type="entry name" value="TPR_rpt"/>
</dbReference>
<dbReference type="PANTHER" id="PTHR22904:SF523">
    <property type="entry name" value="STRESS-INDUCED-PHOSPHOPROTEIN 1"/>
    <property type="match status" value="1"/>
</dbReference>
<dbReference type="GO" id="GO:0051879">
    <property type="term" value="F:Hsp90 protein binding"/>
    <property type="evidence" value="ECO:0007669"/>
    <property type="project" value="TreeGrafter"/>
</dbReference>
<dbReference type="AlphaFoldDB" id="A0A7J7JQF0"/>
<dbReference type="Gene3D" id="1.10.260.100">
    <property type="match status" value="1"/>
</dbReference>
<protein>
    <recommendedName>
        <fullName evidence="5">Stress-induced-phosphoprotein 1</fullName>
    </recommendedName>
</protein>
<evidence type="ECO:0000313" key="9">
    <source>
        <dbReference type="Proteomes" id="UP000593567"/>
    </source>
</evidence>
<dbReference type="SUPFAM" id="SSF48452">
    <property type="entry name" value="TPR-like"/>
    <property type="match status" value="2"/>
</dbReference>
<feature type="repeat" description="TPR" evidence="6">
    <location>
        <begin position="11"/>
        <end position="44"/>
    </location>
</feature>
<dbReference type="SMART" id="SM00028">
    <property type="entry name" value="TPR"/>
    <property type="match status" value="6"/>
</dbReference>
<evidence type="ECO:0000256" key="1">
    <source>
        <dbReference type="ARBA" id="ARBA00004496"/>
    </source>
</evidence>
<dbReference type="PROSITE" id="PS50005">
    <property type="entry name" value="TPR"/>
    <property type="match status" value="3"/>
</dbReference>
<keyword evidence="3" id="KW-0677">Repeat</keyword>
<dbReference type="FunFam" id="1.10.260.100:FF:000002">
    <property type="entry name" value="Stress-induced-phosphoprotein 1 (Hsp70/Hsp90-organizing)"/>
    <property type="match status" value="1"/>
</dbReference>
<proteinExistence type="predicted"/>
<accession>A0A7J7JQF0</accession>
<dbReference type="FunFam" id="1.25.40.10:FF:000027">
    <property type="entry name" value="stress-induced-phosphoprotein 1 isoform X1"/>
    <property type="match status" value="1"/>
</dbReference>
<dbReference type="InterPro" id="IPR011990">
    <property type="entry name" value="TPR-like_helical_dom_sf"/>
</dbReference>
<dbReference type="Gene3D" id="1.25.40.10">
    <property type="entry name" value="Tetratricopeptide repeat domain"/>
    <property type="match status" value="2"/>
</dbReference>
<keyword evidence="4 6" id="KW-0802">TPR repeat</keyword>
<organism evidence="8 9">
    <name type="scientific">Bugula neritina</name>
    <name type="common">Brown bryozoan</name>
    <name type="synonym">Sertularia neritina</name>
    <dbReference type="NCBI Taxonomy" id="10212"/>
    <lineage>
        <taxon>Eukaryota</taxon>
        <taxon>Metazoa</taxon>
        <taxon>Spiralia</taxon>
        <taxon>Lophotrochozoa</taxon>
        <taxon>Bryozoa</taxon>
        <taxon>Gymnolaemata</taxon>
        <taxon>Cheilostomatida</taxon>
        <taxon>Flustrina</taxon>
        <taxon>Buguloidea</taxon>
        <taxon>Bugulidae</taxon>
        <taxon>Bugula</taxon>
    </lineage>
</organism>
<feature type="domain" description="STI1" evidence="7">
    <location>
        <begin position="273"/>
        <end position="312"/>
    </location>
</feature>
<feature type="repeat" description="TPR" evidence="6">
    <location>
        <begin position="146"/>
        <end position="179"/>
    </location>
</feature>
<evidence type="ECO:0000256" key="5">
    <source>
        <dbReference type="ARBA" id="ARBA00026193"/>
    </source>
</evidence>